<dbReference type="AlphaFoldDB" id="A0A5C2SJY2"/>
<dbReference type="EMBL" id="ML122255">
    <property type="protein sequence ID" value="RPD63930.1"/>
    <property type="molecule type" value="Genomic_DNA"/>
</dbReference>
<sequence length="281" mass="31377">MSMQRPSSALRDEHRRTASSNHRRPRIHITFLMSSIFGLLRWPPMNAQFHLKGAVPCLPSGCFLRSRTPTALLLYHRRTAHGTPYRVLSRRYRASCLAGLSSSLRAKRILRRVPPLISPDRPLRLPPRRPVQATTHRPLLIHSEFRLNSPAYHSHRKLPSTRTILLGHNCVSQSQRTRPARRHLPRCLPAGNCTRTTAHRSFCVMPCRLSMSPALSLSTATCTATKPSSRTRSLPSRSANRQTPVFRPAGSRRSACEHSHAAASSSSDHPSPSQVRTAAAA</sequence>
<gene>
    <name evidence="2" type="ORF">L227DRAFT_366914</name>
</gene>
<keyword evidence="3" id="KW-1185">Reference proteome</keyword>
<evidence type="ECO:0000313" key="2">
    <source>
        <dbReference type="EMBL" id="RPD63930.1"/>
    </source>
</evidence>
<name>A0A5C2SJY2_9APHY</name>
<feature type="region of interest" description="Disordered" evidence="1">
    <location>
        <begin position="221"/>
        <end position="281"/>
    </location>
</feature>
<reference evidence="2" key="1">
    <citation type="journal article" date="2018" name="Genome Biol. Evol.">
        <title>Genomics and development of Lentinus tigrinus, a white-rot wood-decaying mushroom with dimorphic fruiting bodies.</title>
        <authorList>
            <person name="Wu B."/>
            <person name="Xu Z."/>
            <person name="Knudson A."/>
            <person name="Carlson A."/>
            <person name="Chen N."/>
            <person name="Kovaka S."/>
            <person name="LaButti K."/>
            <person name="Lipzen A."/>
            <person name="Pennachio C."/>
            <person name="Riley R."/>
            <person name="Schakwitz W."/>
            <person name="Umezawa K."/>
            <person name="Ohm R.A."/>
            <person name="Grigoriev I.V."/>
            <person name="Nagy L.G."/>
            <person name="Gibbons J."/>
            <person name="Hibbett D."/>
        </authorList>
    </citation>
    <scope>NUCLEOTIDE SEQUENCE [LARGE SCALE GENOMIC DNA]</scope>
    <source>
        <strain evidence="2">ALCF2SS1-6</strain>
    </source>
</reference>
<accession>A0A5C2SJY2</accession>
<feature type="compositionally biased region" description="Low complexity" evidence="1">
    <location>
        <begin position="221"/>
        <end position="238"/>
    </location>
</feature>
<feature type="compositionally biased region" description="Low complexity" evidence="1">
    <location>
        <begin position="261"/>
        <end position="273"/>
    </location>
</feature>
<feature type="region of interest" description="Disordered" evidence="1">
    <location>
        <begin position="1"/>
        <end position="22"/>
    </location>
</feature>
<evidence type="ECO:0000256" key="1">
    <source>
        <dbReference type="SAM" id="MobiDB-lite"/>
    </source>
</evidence>
<proteinExistence type="predicted"/>
<protein>
    <submittedName>
        <fullName evidence="2">Uncharacterized protein</fullName>
    </submittedName>
</protein>
<dbReference type="Proteomes" id="UP000313359">
    <property type="component" value="Unassembled WGS sequence"/>
</dbReference>
<evidence type="ECO:0000313" key="3">
    <source>
        <dbReference type="Proteomes" id="UP000313359"/>
    </source>
</evidence>
<organism evidence="2 3">
    <name type="scientific">Lentinus tigrinus ALCF2SS1-6</name>
    <dbReference type="NCBI Taxonomy" id="1328759"/>
    <lineage>
        <taxon>Eukaryota</taxon>
        <taxon>Fungi</taxon>
        <taxon>Dikarya</taxon>
        <taxon>Basidiomycota</taxon>
        <taxon>Agaricomycotina</taxon>
        <taxon>Agaricomycetes</taxon>
        <taxon>Polyporales</taxon>
        <taxon>Polyporaceae</taxon>
        <taxon>Lentinus</taxon>
    </lineage>
</organism>